<dbReference type="EMBL" id="JABEQJ010000037">
    <property type="protein sequence ID" value="MBB2162397.1"/>
    <property type="molecule type" value="Genomic_DNA"/>
</dbReference>
<reference evidence="1 2" key="1">
    <citation type="submission" date="2020-04" db="EMBL/GenBank/DDBJ databases">
        <title>Description of novel Gluconacetobacter.</title>
        <authorList>
            <person name="Sombolestani A."/>
        </authorList>
    </citation>
    <scope>NUCLEOTIDE SEQUENCE [LARGE SCALE GENOMIC DNA]</scope>
    <source>
        <strain evidence="1 2">LMG 19747</strain>
    </source>
</reference>
<evidence type="ECO:0000313" key="2">
    <source>
        <dbReference type="Proteomes" id="UP000589085"/>
    </source>
</evidence>
<dbReference type="AlphaFoldDB" id="A0A7W4IGJ5"/>
<name>A0A7W4IGJ5_9PROT</name>
<sequence>MSTKMWRYWNEWTEAGFLESYCTKTLFFSFLIRIISVDKRTALRLIMPTMVAFFERYFMGAQGLSISRLAGRRLVLSTAFVIDGGRPARIRIDVATARAWTSVRGGILNDCRHRQAEYASIKAPRAIRNLSMRHRRAGGRFRPFGKTMRTEKLLQTKEKTTSRNHTNKTTKYVIYEKSNE</sequence>
<protein>
    <submittedName>
        <fullName evidence="1">Uncharacterized protein</fullName>
    </submittedName>
</protein>
<comment type="caution">
    <text evidence="1">The sequence shown here is derived from an EMBL/GenBank/DDBJ whole genome shotgun (WGS) entry which is preliminary data.</text>
</comment>
<evidence type="ECO:0000313" key="1">
    <source>
        <dbReference type="EMBL" id="MBB2162397.1"/>
    </source>
</evidence>
<proteinExistence type="predicted"/>
<organism evidence="1 2">
    <name type="scientific">Gluconacetobacter sacchari</name>
    <dbReference type="NCBI Taxonomy" id="92759"/>
    <lineage>
        <taxon>Bacteria</taxon>
        <taxon>Pseudomonadati</taxon>
        <taxon>Pseudomonadota</taxon>
        <taxon>Alphaproteobacteria</taxon>
        <taxon>Acetobacterales</taxon>
        <taxon>Acetobacteraceae</taxon>
        <taxon>Gluconacetobacter</taxon>
    </lineage>
</organism>
<dbReference type="RefSeq" id="WP_182999220.1">
    <property type="nucleotide sequence ID" value="NZ_JABEQJ010000037.1"/>
</dbReference>
<dbReference type="Proteomes" id="UP000589085">
    <property type="component" value="Unassembled WGS sequence"/>
</dbReference>
<gene>
    <name evidence="1" type="ORF">HLH48_19930</name>
</gene>
<accession>A0A7W4IGJ5</accession>